<dbReference type="CDD" id="cd02987">
    <property type="entry name" value="Phd_like_Phd"/>
    <property type="match status" value="1"/>
</dbReference>
<dbReference type="OrthoDB" id="70588at2759"/>
<dbReference type="PANTHER" id="PTHR46052">
    <property type="entry name" value="PHOSDUCIN-LIKE PROTEIN"/>
    <property type="match status" value="1"/>
</dbReference>
<comment type="caution">
    <text evidence="2">The sequence shown here is derived from an EMBL/GenBank/DDBJ whole genome shotgun (WGS) entry which is preliminary data.</text>
</comment>
<gene>
    <name evidence="2" type="ORF">CH63R_01958</name>
</gene>
<dbReference type="SUPFAM" id="SSF52833">
    <property type="entry name" value="Thioredoxin-like"/>
    <property type="match status" value="2"/>
</dbReference>
<dbReference type="EMBL" id="LTAN01000002">
    <property type="protein sequence ID" value="OBR13232.1"/>
    <property type="molecule type" value="Genomic_DNA"/>
</dbReference>
<protein>
    <submittedName>
        <fullName evidence="2">Phosducin</fullName>
    </submittedName>
</protein>
<proteinExistence type="predicted"/>
<dbReference type="Gene3D" id="3.40.30.10">
    <property type="entry name" value="Glutaredoxin"/>
    <property type="match status" value="1"/>
</dbReference>
<keyword evidence="3" id="KW-1185">Reference proteome</keyword>
<organism evidence="2 3">
    <name type="scientific">Colletotrichum higginsianum (strain IMI 349063)</name>
    <name type="common">Crucifer anthracnose fungus</name>
    <dbReference type="NCBI Taxonomy" id="759273"/>
    <lineage>
        <taxon>Eukaryota</taxon>
        <taxon>Fungi</taxon>
        <taxon>Dikarya</taxon>
        <taxon>Ascomycota</taxon>
        <taxon>Pezizomycotina</taxon>
        <taxon>Sordariomycetes</taxon>
        <taxon>Hypocreomycetidae</taxon>
        <taxon>Glomerellales</taxon>
        <taxon>Glomerellaceae</taxon>
        <taxon>Colletotrichum</taxon>
        <taxon>Colletotrichum destructivum species complex</taxon>
    </lineage>
</organism>
<feature type="compositionally biased region" description="Acidic residues" evidence="1">
    <location>
        <begin position="133"/>
        <end position="144"/>
    </location>
</feature>
<dbReference type="AlphaFoldDB" id="A0A1B7YMS6"/>
<feature type="compositionally biased region" description="Basic and acidic residues" evidence="1">
    <location>
        <begin position="19"/>
        <end position="38"/>
    </location>
</feature>
<sequence>MSNPTPAQEEFNALLAANTRDDIRTHPEDRDYDHREQESLDLDEDESYRNSQIDAAMRMPALGQTGPGLKLPPASFDAGRTTGVKGVIADARNYENARKTSFMSRARTTVRRSIFGLDGLNSQSHPSHKSESETDEGNGSDSDDSFMQQWRESRRRELESESNKVIRNRRTSPSVRIYGRLDVVDALGYLDAIEKVARDTIVVVFVYDPEVSPIHYHQFVLVDALVLTVNSQCDVSATIEHAMMPLVSQHSTVHFVKVHYLDIEFDNAAVPAILAYRNQGDMIANLTGLIEMIPDDEMFGTDTLARLFHKHDIL</sequence>
<evidence type="ECO:0000256" key="1">
    <source>
        <dbReference type="SAM" id="MobiDB-lite"/>
    </source>
</evidence>
<name>A0A1B7YMS6_COLHI</name>
<dbReference type="GeneID" id="28861040"/>
<dbReference type="VEuPathDB" id="FungiDB:CH63R_01958"/>
<reference evidence="3" key="1">
    <citation type="journal article" date="2017" name="BMC Genomics">
        <title>Gapless genome assembly of Colletotrichum higginsianum reveals chromosome structure and association of transposable elements with secondary metabolite gene clusters.</title>
        <authorList>
            <person name="Dallery J.-F."/>
            <person name="Lapalu N."/>
            <person name="Zampounis A."/>
            <person name="Pigne S."/>
            <person name="Luyten I."/>
            <person name="Amselem J."/>
            <person name="Wittenberg A.H.J."/>
            <person name="Zhou S."/>
            <person name="de Queiroz M.V."/>
            <person name="Robin G.P."/>
            <person name="Auger A."/>
            <person name="Hainaut M."/>
            <person name="Henrissat B."/>
            <person name="Kim K.-T."/>
            <person name="Lee Y.-H."/>
            <person name="Lespinet O."/>
            <person name="Schwartz D.C."/>
            <person name="Thon M.R."/>
            <person name="O'Connell R.J."/>
        </authorList>
    </citation>
    <scope>NUCLEOTIDE SEQUENCE [LARGE SCALE GENOMIC DNA]</scope>
    <source>
        <strain evidence="3">IMI 349063</strain>
    </source>
</reference>
<dbReference type="InterPro" id="IPR051499">
    <property type="entry name" value="Phosducin-like_reg"/>
</dbReference>
<dbReference type="InterPro" id="IPR036249">
    <property type="entry name" value="Thioredoxin-like_sf"/>
</dbReference>
<dbReference type="PANTHER" id="PTHR46052:SF1">
    <property type="entry name" value="PHOSDUCIN-LIKE PROTEIN"/>
    <property type="match status" value="1"/>
</dbReference>
<dbReference type="InterPro" id="IPR001200">
    <property type="entry name" value="Phosducin"/>
</dbReference>
<accession>A0A1B7YMS6</accession>
<dbReference type="GO" id="GO:0008277">
    <property type="term" value="P:regulation of G protein-coupled receptor signaling pathway"/>
    <property type="evidence" value="ECO:0007669"/>
    <property type="project" value="InterPro"/>
</dbReference>
<feature type="compositionally biased region" description="Basic and acidic residues" evidence="1">
    <location>
        <begin position="151"/>
        <end position="164"/>
    </location>
</feature>
<dbReference type="KEGG" id="chig:CH63R_01958"/>
<dbReference type="Proteomes" id="UP000092177">
    <property type="component" value="Chromosome 2"/>
</dbReference>
<feature type="region of interest" description="Disordered" evidence="1">
    <location>
        <begin position="117"/>
        <end position="166"/>
    </location>
</feature>
<feature type="region of interest" description="Disordered" evidence="1">
    <location>
        <begin position="1"/>
        <end position="47"/>
    </location>
</feature>
<evidence type="ECO:0000313" key="2">
    <source>
        <dbReference type="EMBL" id="OBR13232.1"/>
    </source>
</evidence>
<evidence type="ECO:0000313" key="3">
    <source>
        <dbReference type="Proteomes" id="UP000092177"/>
    </source>
</evidence>
<dbReference type="RefSeq" id="XP_018161749.1">
    <property type="nucleotide sequence ID" value="XM_018296933.1"/>
</dbReference>